<keyword evidence="2" id="KW-1185">Reference proteome</keyword>
<reference evidence="1 2" key="1">
    <citation type="submission" date="2019-09" db="EMBL/GenBank/DDBJ databases">
        <title>YIM 48816 draft genome.</title>
        <authorList>
            <person name="Jiang L."/>
        </authorList>
    </citation>
    <scope>NUCLEOTIDE SEQUENCE [LARGE SCALE GENOMIC DNA]</scope>
    <source>
        <strain evidence="1 2">YIM 48816</strain>
    </source>
</reference>
<comment type="caution">
    <text evidence="1">The sequence shown here is derived from an EMBL/GenBank/DDBJ whole genome shotgun (WGS) entry which is preliminary data.</text>
</comment>
<dbReference type="AlphaFoldDB" id="A0A6L3SQH7"/>
<evidence type="ECO:0000313" key="1">
    <source>
        <dbReference type="EMBL" id="KAB1069233.1"/>
    </source>
</evidence>
<sequence length="87" mass="9076">MAENPTIGALVTSDAIDRVEITAAVDAVLADPSPKTYVLGERFSLNLSAAVAADPFAVKTLKRMNAGLAARRAAVRTAIVLGRPEKV</sequence>
<evidence type="ECO:0000313" key="2">
    <source>
        <dbReference type="Proteomes" id="UP000474159"/>
    </source>
</evidence>
<proteinExistence type="predicted"/>
<dbReference type="EMBL" id="VZZK01000078">
    <property type="protein sequence ID" value="KAB1069233.1"/>
    <property type="molecule type" value="Genomic_DNA"/>
</dbReference>
<gene>
    <name evidence="1" type="ORF">F6X53_31120</name>
</gene>
<dbReference type="Proteomes" id="UP000474159">
    <property type="component" value="Unassembled WGS sequence"/>
</dbReference>
<name>A0A6L3SQH7_9HYPH</name>
<organism evidence="1 2">
    <name type="scientific">Methylobacterium soli</name>
    <dbReference type="NCBI Taxonomy" id="553447"/>
    <lineage>
        <taxon>Bacteria</taxon>
        <taxon>Pseudomonadati</taxon>
        <taxon>Pseudomonadota</taxon>
        <taxon>Alphaproteobacteria</taxon>
        <taxon>Hyphomicrobiales</taxon>
        <taxon>Methylobacteriaceae</taxon>
        <taxon>Methylobacterium</taxon>
    </lineage>
</organism>
<protein>
    <submittedName>
        <fullName evidence="1">Uncharacterized protein</fullName>
    </submittedName>
</protein>
<dbReference type="RefSeq" id="WP_151005661.1">
    <property type="nucleotide sequence ID" value="NZ_BPQY01000056.1"/>
</dbReference>
<accession>A0A6L3SQH7</accession>